<proteinExistence type="predicted"/>
<organism evidence="1 2">
    <name type="scientific">Deinococcus lacus</name>
    <dbReference type="NCBI Taxonomy" id="392561"/>
    <lineage>
        <taxon>Bacteria</taxon>
        <taxon>Thermotogati</taxon>
        <taxon>Deinococcota</taxon>
        <taxon>Deinococci</taxon>
        <taxon>Deinococcales</taxon>
        <taxon>Deinococcaceae</taxon>
        <taxon>Deinococcus</taxon>
    </lineage>
</organism>
<comment type="caution">
    <text evidence="1">The sequence shown here is derived from an EMBL/GenBank/DDBJ whole genome shotgun (WGS) entry which is preliminary data.</text>
</comment>
<sequence length="101" mass="11003">MSARVVGTGPDRRIEFNPQGPLPLDEAVRRELQKELGLAAWTPQAARLRFSGADVNADGSIDLTDLALLMNNYGRSGQGDLNGDRRVDDADIKLFGTFYAP</sequence>
<gene>
    <name evidence="1" type="ORF">ACFP81_00355</name>
</gene>
<dbReference type="PROSITE" id="PS00018">
    <property type="entry name" value="EF_HAND_1"/>
    <property type="match status" value="1"/>
</dbReference>
<evidence type="ECO:0008006" key="3">
    <source>
        <dbReference type="Google" id="ProtNLM"/>
    </source>
</evidence>
<dbReference type="InterPro" id="IPR036439">
    <property type="entry name" value="Dockerin_dom_sf"/>
</dbReference>
<dbReference type="EMBL" id="JBHSWD010000001">
    <property type="protein sequence ID" value="MFC6590639.1"/>
    <property type="molecule type" value="Genomic_DNA"/>
</dbReference>
<protein>
    <recommendedName>
        <fullName evidence="3">EF-hand domain-containing protein</fullName>
    </recommendedName>
</protein>
<accession>A0ABW1Y924</accession>
<dbReference type="Gene3D" id="1.10.1330.10">
    <property type="entry name" value="Dockerin domain"/>
    <property type="match status" value="1"/>
</dbReference>
<dbReference type="SUPFAM" id="SSF63446">
    <property type="entry name" value="Type I dockerin domain"/>
    <property type="match status" value="1"/>
</dbReference>
<keyword evidence="2" id="KW-1185">Reference proteome</keyword>
<dbReference type="RefSeq" id="WP_380081661.1">
    <property type="nucleotide sequence ID" value="NZ_JBHSWD010000001.1"/>
</dbReference>
<name>A0ABW1Y924_9DEIO</name>
<dbReference type="InterPro" id="IPR018247">
    <property type="entry name" value="EF_Hand_1_Ca_BS"/>
</dbReference>
<dbReference type="Proteomes" id="UP001596297">
    <property type="component" value="Unassembled WGS sequence"/>
</dbReference>
<evidence type="ECO:0000313" key="1">
    <source>
        <dbReference type="EMBL" id="MFC6590639.1"/>
    </source>
</evidence>
<reference evidence="2" key="1">
    <citation type="journal article" date="2019" name="Int. J. Syst. Evol. Microbiol.">
        <title>The Global Catalogue of Microorganisms (GCM) 10K type strain sequencing project: providing services to taxonomists for standard genome sequencing and annotation.</title>
        <authorList>
            <consortium name="The Broad Institute Genomics Platform"/>
            <consortium name="The Broad Institute Genome Sequencing Center for Infectious Disease"/>
            <person name="Wu L."/>
            <person name="Ma J."/>
        </authorList>
    </citation>
    <scope>NUCLEOTIDE SEQUENCE [LARGE SCALE GENOMIC DNA]</scope>
    <source>
        <strain evidence="2">CGMCC 1.15772</strain>
    </source>
</reference>
<evidence type="ECO:0000313" key="2">
    <source>
        <dbReference type="Proteomes" id="UP001596297"/>
    </source>
</evidence>